<keyword evidence="3" id="KW-1185">Reference proteome</keyword>
<accession>A0A6A4WR93</accession>
<sequence length="191" mass="21183">MPLSQELCGEVNSAGEVAGREARAISHPGADGEADDASPVEQSARQRAKNESPPRNHARQRLSHQTPRNTSVLGKWGRALDSGGQNDRVVRRKRPTPPPRDPVQNKPATRPFERVAGNERDFRAAAGGQPKFGLRHKGPWGHGRREGRGATYRVRDGVGKTKMWHHDHLKAYDGQTCGLPREVAAAWFWRL</sequence>
<feature type="region of interest" description="Disordered" evidence="1">
    <location>
        <begin position="128"/>
        <end position="147"/>
    </location>
</feature>
<dbReference type="EMBL" id="VIIS01000371">
    <property type="protein sequence ID" value="KAF0309807.1"/>
    <property type="molecule type" value="Genomic_DNA"/>
</dbReference>
<dbReference type="Proteomes" id="UP000440578">
    <property type="component" value="Unassembled WGS sequence"/>
</dbReference>
<gene>
    <name evidence="2" type="ORF">FJT64_019066</name>
</gene>
<proteinExistence type="predicted"/>
<reference evidence="2 3" key="1">
    <citation type="submission" date="2019-07" db="EMBL/GenBank/DDBJ databases">
        <title>Draft genome assembly of a fouling barnacle, Amphibalanus amphitrite (Darwin, 1854): The first reference genome for Thecostraca.</title>
        <authorList>
            <person name="Kim W."/>
        </authorList>
    </citation>
    <scope>NUCLEOTIDE SEQUENCE [LARGE SCALE GENOMIC DNA]</scope>
    <source>
        <strain evidence="2">SNU_AA5</strain>
        <tissue evidence="2">Soma without cirri and trophi</tissue>
    </source>
</reference>
<evidence type="ECO:0000313" key="3">
    <source>
        <dbReference type="Proteomes" id="UP000440578"/>
    </source>
</evidence>
<name>A0A6A4WR93_AMPAM</name>
<protein>
    <submittedName>
        <fullName evidence="2">Uncharacterized protein</fullName>
    </submittedName>
</protein>
<comment type="caution">
    <text evidence="2">The sequence shown here is derived from an EMBL/GenBank/DDBJ whole genome shotgun (WGS) entry which is preliminary data.</text>
</comment>
<feature type="region of interest" description="Disordered" evidence="1">
    <location>
        <begin position="1"/>
        <end position="119"/>
    </location>
</feature>
<feature type="compositionally biased region" description="Polar residues" evidence="1">
    <location>
        <begin position="63"/>
        <end position="72"/>
    </location>
</feature>
<evidence type="ECO:0000256" key="1">
    <source>
        <dbReference type="SAM" id="MobiDB-lite"/>
    </source>
</evidence>
<organism evidence="2 3">
    <name type="scientific">Amphibalanus amphitrite</name>
    <name type="common">Striped barnacle</name>
    <name type="synonym">Balanus amphitrite</name>
    <dbReference type="NCBI Taxonomy" id="1232801"/>
    <lineage>
        <taxon>Eukaryota</taxon>
        <taxon>Metazoa</taxon>
        <taxon>Ecdysozoa</taxon>
        <taxon>Arthropoda</taxon>
        <taxon>Crustacea</taxon>
        <taxon>Multicrustacea</taxon>
        <taxon>Cirripedia</taxon>
        <taxon>Thoracica</taxon>
        <taxon>Thoracicalcarea</taxon>
        <taxon>Balanomorpha</taxon>
        <taxon>Balanoidea</taxon>
        <taxon>Balanidae</taxon>
        <taxon>Amphibalaninae</taxon>
        <taxon>Amphibalanus</taxon>
    </lineage>
</organism>
<evidence type="ECO:0000313" key="2">
    <source>
        <dbReference type="EMBL" id="KAF0309807.1"/>
    </source>
</evidence>
<dbReference type="AlphaFoldDB" id="A0A6A4WR93"/>